<dbReference type="InterPro" id="IPR002173">
    <property type="entry name" value="Carboh/pur_kinase_PfkB_CS"/>
</dbReference>
<protein>
    <submittedName>
        <fullName evidence="5">Sugar kinase</fullName>
    </submittedName>
</protein>
<name>A0ABU3R292_9GAMM</name>
<dbReference type="Gene3D" id="3.40.1190.20">
    <property type="match status" value="1"/>
</dbReference>
<dbReference type="Proteomes" id="UP001257914">
    <property type="component" value="Unassembled WGS sequence"/>
</dbReference>
<gene>
    <name evidence="5" type="ORF">RT723_12470</name>
</gene>
<dbReference type="InterPro" id="IPR029056">
    <property type="entry name" value="Ribokinase-like"/>
</dbReference>
<sequence>MKNIYFFGECMIELRSIEESLMRQSFAGDVYNAAVYLKRCFPAINSSIVTSVGQDNLSDKMIGVFAEEEIDTEFVFKHDTKIPGMYLVETDDVGERSFTYWRSDAAARYTMELFNDDAIAKLKCADMFFFSGISLAIIKSELRDSFWQMVWQLKDAGVQIVFDPNYRARLWASVDETKLLYDLALQVSDIVLPGIEDFNSIYGHTSFDHVKTFCKPYNIKELVIKDGPNGVLVIYDGEETFIDILPVENVVDTNSAGDSFNGAYLGSRLTGRSITDAVQLAAKAAGTVIQYPGAIIPKEAFDSIRQ</sequence>
<dbReference type="CDD" id="cd01166">
    <property type="entry name" value="KdgK"/>
    <property type="match status" value="1"/>
</dbReference>
<dbReference type="PROSITE" id="PS00584">
    <property type="entry name" value="PFKB_KINASES_2"/>
    <property type="match status" value="1"/>
</dbReference>
<dbReference type="Pfam" id="PF00294">
    <property type="entry name" value="PfkB"/>
    <property type="match status" value="1"/>
</dbReference>
<feature type="domain" description="Carbohydrate kinase PfkB" evidence="4">
    <location>
        <begin position="1"/>
        <end position="298"/>
    </location>
</feature>
<dbReference type="SUPFAM" id="SSF53613">
    <property type="entry name" value="Ribokinase-like"/>
    <property type="match status" value="1"/>
</dbReference>
<evidence type="ECO:0000313" key="6">
    <source>
        <dbReference type="Proteomes" id="UP001257914"/>
    </source>
</evidence>
<dbReference type="InterPro" id="IPR011611">
    <property type="entry name" value="PfkB_dom"/>
</dbReference>
<comment type="similarity">
    <text evidence="1">Belongs to the carbohydrate kinase PfkB family.</text>
</comment>
<comment type="caution">
    <text evidence="5">The sequence shown here is derived from an EMBL/GenBank/DDBJ whole genome shotgun (WGS) entry which is preliminary data.</text>
</comment>
<dbReference type="PANTHER" id="PTHR43085:SF15">
    <property type="entry name" value="2-DEHYDRO-3-DEOXYGLUCONOKINASE"/>
    <property type="match status" value="1"/>
</dbReference>
<dbReference type="InterPro" id="IPR050306">
    <property type="entry name" value="PfkB_Carbo_kinase"/>
</dbReference>
<evidence type="ECO:0000256" key="1">
    <source>
        <dbReference type="ARBA" id="ARBA00010688"/>
    </source>
</evidence>
<evidence type="ECO:0000256" key="3">
    <source>
        <dbReference type="ARBA" id="ARBA00022777"/>
    </source>
</evidence>
<evidence type="ECO:0000259" key="4">
    <source>
        <dbReference type="Pfam" id="PF00294"/>
    </source>
</evidence>
<keyword evidence="6" id="KW-1185">Reference proteome</keyword>
<organism evidence="5 6">
    <name type="scientific">Psychrosphaera aquimarina</name>
    <dbReference type="NCBI Taxonomy" id="2044854"/>
    <lineage>
        <taxon>Bacteria</taxon>
        <taxon>Pseudomonadati</taxon>
        <taxon>Pseudomonadota</taxon>
        <taxon>Gammaproteobacteria</taxon>
        <taxon>Alteromonadales</taxon>
        <taxon>Pseudoalteromonadaceae</taxon>
        <taxon>Psychrosphaera</taxon>
    </lineage>
</organism>
<reference evidence="5 6" key="1">
    <citation type="submission" date="2023-10" db="EMBL/GenBank/DDBJ databases">
        <title>Psychrosphaera aquimaarina strain SW33 isolated from seawater.</title>
        <authorList>
            <person name="Bayburt H."/>
            <person name="Kim J.M."/>
            <person name="Choi B.J."/>
            <person name="Jeon C.O."/>
        </authorList>
    </citation>
    <scope>NUCLEOTIDE SEQUENCE [LARGE SCALE GENOMIC DNA]</scope>
    <source>
        <strain evidence="5 6">KCTC 52743</strain>
    </source>
</reference>
<dbReference type="GO" id="GO:0016301">
    <property type="term" value="F:kinase activity"/>
    <property type="evidence" value="ECO:0007669"/>
    <property type="project" value="UniProtKB-KW"/>
</dbReference>
<proteinExistence type="inferred from homology"/>
<evidence type="ECO:0000256" key="2">
    <source>
        <dbReference type="ARBA" id="ARBA00022679"/>
    </source>
</evidence>
<dbReference type="RefSeq" id="WP_315947400.1">
    <property type="nucleotide sequence ID" value="NZ_JAWCUA010000010.1"/>
</dbReference>
<keyword evidence="3 5" id="KW-0418">Kinase</keyword>
<dbReference type="EMBL" id="JAWCUA010000010">
    <property type="protein sequence ID" value="MDU0113797.1"/>
    <property type="molecule type" value="Genomic_DNA"/>
</dbReference>
<dbReference type="PANTHER" id="PTHR43085">
    <property type="entry name" value="HEXOKINASE FAMILY MEMBER"/>
    <property type="match status" value="1"/>
</dbReference>
<keyword evidence="2" id="KW-0808">Transferase</keyword>
<evidence type="ECO:0000313" key="5">
    <source>
        <dbReference type="EMBL" id="MDU0113797.1"/>
    </source>
</evidence>
<accession>A0ABU3R292</accession>